<reference evidence="1 2" key="1">
    <citation type="journal article" date="2018" name="Mol. Plant">
        <title>The genome of Artemisia annua provides insight into the evolution of Asteraceae family and artemisinin biosynthesis.</title>
        <authorList>
            <person name="Shen Q."/>
            <person name="Zhang L."/>
            <person name="Liao Z."/>
            <person name="Wang S."/>
            <person name="Yan T."/>
            <person name="Shi P."/>
            <person name="Liu M."/>
            <person name="Fu X."/>
            <person name="Pan Q."/>
            <person name="Wang Y."/>
            <person name="Lv Z."/>
            <person name="Lu X."/>
            <person name="Zhang F."/>
            <person name="Jiang W."/>
            <person name="Ma Y."/>
            <person name="Chen M."/>
            <person name="Hao X."/>
            <person name="Li L."/>
            <person name="Tang Y."/>
            <person name="Lv G."/>
            <person name="Zhou Y."/>
            <person name="Sun X."/>
            <person name="Brodelius P.E."/>
            <person name="Rose J.K.C."/>
            <person name="Tang K."/>
        </authorList>
    </citation>
    <scope>NUCLEOTIDE SEQUENCE [LARGE SCALE GENOMIC DNA]</scope>
    <source>
        <strain evidence="2">cv. Huhao1</strain>
        <tissue evidence="1">Leaf</tissue>
    </source>
</reference>
<dbReference type="STRING" id="35608.A0A2U1L6D5"/>
<accession>A0A2U1L6D5</accession>
<gene>
    <name evidence="1" type="ORF">CTI12_AA524980</name>
</gene>
<dbReference type="InterPro" id="IPR035073">
    <property type="entry name" value="At2g17340_3_helix_bundle"/>
</dbReference>
<organism evidence="1 2">
    <name type="scientific">Artemisia annua</name>
    <name type="common">Sweet wormwood</name>
    <dbReference type="NCBI Taxonomy" id="35608"/>
    <lineage>
        <taxon>Eukaryota</taxon>
        <taxon>Viridiplantae</taxon>
        <taxon>Streptophyta</taxon>
        <taxon>Embryophyta</taxon>
        <taxon>Tracheophyta</taxon>
        <taxon>Spermatophyta</taxon>
        <taxon>Magnoliopsida</taxon>
        <taxon>eudicotyledons</taxon>
        <taxon>Gunneridae</taxon>
        <taxon>Pentapetalae</taxon>
        <taxon>asterids</taxon>
        <taxon>campanulids</taxon>
        <taxon>Asterales</taxon>
        <taxon>Asteraceae</taxon>
        <taxon>Asteroideae</taxon>
        <taxon>Anthemideae</taxon>
        <taxon>Artemisiinae</taxon>
        <taxon>Artemisia</taxon>
    </lineage>
</organism>
<name>A0A2U1L6D5_ARTAN</name>
<protein>
    <submittedName>
        <fullName evidence="1">Uncharacterized protein</fullName>
    </submittedName>
</protein>
<keyword evidence="2" id="KW-1185">Reference proteome</keyword>
<dbReference type="AlphaFoldDB" id="A0A2U1L6D5"/>
<dbReference type="EMBL" id="PKPP01011197">
    <property type="protein sequence ID" value="PWA44585.1"/>
    <property type="molecule type" value="Genomic_DNA"/>
</dbReference>
<comment type="caution">
    <text evidence="1">The sequence shown here is derived from an EMBL/GenBank/DDBJ whole genome shotgun (WGS) entry which is preliminary data.</text>
</comment>
<evidence type="ECO:0000313" key="2">
    <source>
        <dbReference type="Proteomes" id="UP000245207"/>
    </source>
</evidence>
<dbReference type="Proteomes" id="UP000245207">
    <property type="component" value="Unassembled WGS sequence"/>
</dbReference>
<proteinExistence type="predicted"/>
<sequence>MGYYPRGSCGEGQTGGDELDIPFAFLIAACGRNMEDFKKDHRSHEGPPDCILLCCIRELILKEVGFRYILKKVMVMSSALQRSRLRRHFQETSNFERATKGQAMRAKEHSCGDASGRTVMPVQMVEPRPARC</sequence>
<evidence type="ECO:0000313" key="1">
    <source>
        <dbReference type="EMBL" id="PWA44585.1"/>
    </source>
</evidence>
<dbReference type="Gene3D" id="1.20.1700.10">
    <property type="entry name" value="AF1104-like"/>
    <property type="match status" value="1"/>
</dbReference>